<organism evidence="1 2">
    <name type="scientific">Bacillus phage Grass</name>
    <dbReference type="NCBI Taxonomy" id="1406785"/>
    <lineage>
        <taxon>Viruses</taxon>
        <taxon>Duplodnaviria</taxon>
        <taxon>Heunggongvirae</taxon>
        <taxon>Uroviricota</taxon>
        <taxon>Caudoviricetes</taxon>
        <taxon>Herelleviridae</taxon>
        <taxon>Bastillevirinae</taxon>
        <taxon>Nitunavirus</taxon>
        <taxon>Nitunavirus grass</taxon>
    </lineage>
</organism>
<protein>
    <submittedName>
        <fullName evidence="1">Uncharacterized protein</fullName>
    </submittedName>
</protein>
<dbReference type="Proteomes" id="UP000017648">
    <property type="component" value="Segment"/>
</dbReference>
<accession>U5PXU0</accession>
<dbReference type="RefSeq" id="YP_008771503.1">
    <property type="nucleotide sequence ID" value="NC_022771.1"/>
</dbReference>
<evidence type="ECO:0000313" key="2">
    <source>
        <dbReference type="Proteomes" id="UP000017648"/>
    </source>
</evidence>
<sequence>MQKRSHGDIVANTLQYYRERTKSNNDRTPHLYLDIKKKLQKIAEEGKRVLIDTKDSYSVQTVCLKFDYISDRWARGTSICYLDGKEVKVPYTIHYSDIVCSRMNVKVIMEGDNPFERPQ</sequence>
<dbReference type="EMBL" id="KF669652">
    <property type="protein sequence ID" value="AGY47402.1"/>
    <property type="molecule type" value="Genomic_DNA"/>
</dbReference>
<organismHost>
    <name type="scientific">Bacillus subtilis</name>
    <dbReference type="NCBI Taxonomy" id="1423"/>
</organismHost>
<dbReference type="OrthoDB" id="16834at10239"/>
<gene>
    <name evidence="1" type="ORF">Grass_137</name>
</gene>
<dbReference type="KEGG" id="vg:17960061"/>
<name>U5PXU0_BPGRA</name>
<proteinExistence type="predicted"/>
<evidence type="ECO:0000313" key="1">
    <source>
        <dbReference type="EMBL" id="AGY47402.1"/>
    </source>
</evidence>
<keyword evidence="2" id="KW-1185">Reference proteome</keyword>
<dbReference type="GeneID" id="17960061"/>
<reference evidence="1 2" key="1">
    <citation type="journal article" date="2013" name="Genome Announc.">
        <title>Complete Genome of Bacillus subtilis Myophage Grass.</title>
        <authorList>
            <person name="Miller S.Y."/>
            <person name="Colquhoun J.M."/>
            <person name="Perl A.L."/>
            <person name="Chamakura K.R."/>
            <person name="Kuty Everett G.F."/>
        </authorList>
    </citation>
    <scope>NUCLEOTIDE SEQUENCE [LARGE SCALE GENOMIC DNA]</scope>
</reference>